<gene>
    <name evidence="1" type="ORF">KI387_027043</name>
</gene>
<protein>
    <submittedName>
        <fullName evidence="1">Uncharacterized protein</fullName>
    </submittedName>
</protein>
<evidence type="ECO:0000313" key="1">
    <source>
        <dbReference type="EMBL" id="KAH9312008.1"/>
    </source>
</evidence>
<dbReference type="EMBL" id="JAHRHJ020000006">
    <property type="protein sequence ID" value="KAH9312008.1"/>
    <property type="molecule type" value="Genomic_DNA"/>
</dbReference>
<organism evidence="1 2">
    <name type="scientific">Taxus chinensis</name>
    <name type="common">Chinese yew</name>
    <name type="synonym">Taxus wallichiana var. chinensis</name>
    <dbReference type="NCBI Taxonomy" id="29808"/>
    <lineage>
        <taxon>Eukaryota</taxon>
        <taxon>Viridiplantae</taxon>
        <taxon>Streptophyta</taxon>
        <taxon>Embryophyta</taxon>
        <taxon>Tracheophyta</taxon>
        <taxon>Spermatophyta</taxon>
        <taxon>Pinopsida</taxon>
        <taxon>Pinidae</taxon>
        <taxon>Conifers II</taxon>
        <taxon>Cupressales</taxon>
        <taxon>Taxaceae</taxon>
        <taxon>Taxus</taxon>
    </lineage>
</organism>
<dbReference type="Proteomes" id="UP000824469">
    <property type="component" value="Unassembled WGS sequence"/>
</dbReference>
<name>A0AA38FXL3_TAXCH</name>
<dbReference type="AlphaFoldDB" id="A0AA38FXL3"/>
<proteinExistence type="predicted"/>
<feature type="non-terminal residue" evidence="1">
    <location>
        <position position="1"/>
    </location>
</feature>
<reference evidence="1 2" key="1">
    <citation type="journal article" date="2021" name="Nat. Plants">
        <title>The Taxus genome provides insights into paclitaxel biosynthesis.</title>
        <authorList>
            <person name="Xiong X."/>
            <person name="Gou J."/>
            <person name="Liao Q."/>
            <person name="Li Y."/>
            <person name="Zhou Q."/>
            <person name="Bi G."/>
            <person name="Li C."/>
            <person name="Du R."/>
            <person name="Wang X."/>
            <person name="Sun T."/>
            <person name="Guo L."/>
            <person name="Liang H."/>
            <person name="Lu P."/>
            <person name="Wu Y."/>
            <person name="Zhang Z."/>
            <person name="Ro D.K."/>
            <person name="Shang Y."/>
            <person name="Huang S."/>
            <person name="Yan J."/>
        </authorList>
    </citation>
    <scope>NUCLEOTIDE SEQUENCE [LARGE SCALE GENOMIC DNA]</scope>
    <source>
        <strain evidence="1">Ta-2019</strain>
    </source>
</reference>
<comment type="caution">
    <text evidence="1">The sequence shown here is derived from an EMBL/GenBank/DDBJ whole genome shotgun (WGS) entry which is preliminary data.</text>
</comment>
<evidence type="ECO:0000313" key="2">
    <source>
        <dbReference type="Proteomes" id="UP000824469"/>
    </source>
</evidence>
<feature type="non-terminal residue" evidence="1">
    <location>
        <position position="57"/>
    </location>
</feature>
<keyword evidence="2" id="KW-1185">Reference proteome</keyword>
<accession>A0AA38FXL3</accession>
<sequence length="57" mass="6549">SLGNLQQEYVKDADRPVWCKLVHFRWFGEICPRQSGTVGTRVRRGREPAGSAEIEDF</sequence>